<evidence type="ECO:0000256" key="1">
    <source>
        <dbReference type="SAM" id="MobiDB-lite"/>
    </source>
</evidence>
<name>A0A081I909_PLAVN</name>
<dbReference type="Pfam" id="PF06022">
    <property type="entry name" value="Cir_Bir_Yir"/>
    <property type="match status" value="1"/>
</dbReference>
<feature type="compositionally biased region" description="Low complexity" evidence="1">
    <location>
        <begin position="229"/>
        <end position="248"/>
    </location>
</feature>
<evidence type="ECO:0000313" key="3">
    <source>
        <dbReference type="EMBL" id="KEG00167.1"/>
    </source>
</evidence>
<evidence type="ECO:0008006" key="5">
    <source>
        <dbReference type="Google" id="ProtNLM"/>
    </source>
</evidence>
<keyword evidence="2" id="KW-1133">Transmembrane helix</keyword>
<sequence length="623" mass="68954">MKFKSLIKRKSQYNHYNEYLLMWLSDKLFKIHIESIGKKNIKGYMDSFTLNQAYDKYLKNHKGILDYWVLLDMNQGLKEANLKYMSEFYKLLNHICKIITYYETKGVESREFSKNSIGCSRQYKTLYNNISECQSYLDLLNKLKGIYDDFRSRAIKNTDSKNDLKTKLQTLKTEDGKDMDAVRGFKTYDFSNEQCKFPKKKNTKPKKTNSPGLPPSSKEEPPPQEQKQDSPSPQEPQQEIQQSSSTTPPEDPPTKLELPSSSQESQELGKNNQNELTDPGKETGGSKSEIKGPEVEKGNMKGGDKELGYPSGEKGSQVNEGDRANSESGGEDTGKGGPEGGSTDKISETGDLDNGKGASKGGTGDVSGGDQKSPDGTSDLGSGAGGTSGGSGSDTDNQGGDTGGDKGSQDGLDGKEGERPTPNDSTNHQKHTSQTPSGTPHISSPSPDPKDQTNVPKLSQDSPKNQSSDQKDQGESKIQVETPVIKQENYGTKIKGNETTGIGDIYVLKKYKKLGTSIIVLLIPITLAIMYKYLSSGWRKELKKKTNMKKVINSIGGKKQIQIIIKSSNHKKNTKKSINSVYGEKSPSLNTYKIMQTDPMPFINLFFLLIFFVYKRKENFLEL</sequence>
<dbReference type="Proteomes" id="UP000030681">
    <property type="component" value="Unassembled WGS sequence"/>
</dbReference>
<feature type="compositionally biased region" description="Basic and acidic residues" evidence="1">
    <location>
        <begin position="403"/>
        <end position="421"/>
    </location>
</feature>
<proteinExistence type="predicted"/>
<dbReference type="EMBL" id="KL446971">
    <property type="protein sequence ID" value="KEG00167.1"/>
    <property type="molecule type" value="Genomic_DNA"/>
</dbReference>
<protein>
    <recommendedName>
        <fullName evidence="5">PIR protein CIR protein</fullName>
    </recommendedName>
</protein>
<feature type="transmembrane region" description="Helical" evidence="2">
    <location>
        <begin position="594"/>
        <end position="614"/>
    </location>
</feature>
<dbReference type="AlphaFoldDB" id="A0A081I909"/>
<feature type="compositionally biased region" description="Polar residues" evidence="1">
    <location>
        <begin position="422"/>
        <end position="445"/>
    </location>
</feature>
<feature type="compositionally biased region" description="Basic and acidic residues" evidence="1">
    <location>
        <begin position="288"/>
        <end position="307"/>
    </location>
</feature>
<organism evidence="3 4">
    <name type="scientific">Plasmodium vinckei vinckei</name>
    <dbReference type="NCBI Taxonomy" id="54757"/>
    <lineage>
        <taxon>Eukaryota</taxon>
        <taxon>Sar</taxon>
        <taxon>Alveolata</taxon>
        <taxon>Apicomplexa</taxon>
        <taxon>Aconoidasida</taxon>
        <taxon>Haemosporida</taxon>
        <taxon>Plasmodiidae</taxon>
        <taxon>Plasmodium</taxon>
        <taxon>Plasmodium (Vinckeia)</taxon>
    </lineage>
</organism>
<feature type="region of interest" description="Disordered" evidence="1">
    <location>
        <begin position="196"/>
        <end position="484"/>
    </location>
</feature>
<feature type="compositionally biased region" description="Gly residues" evidence="1">
    <location>
        <begin position="382"/>
        <end position="392"/>
    </location>
</feature>
<feature type="transmembrane region" description="Helical" evidence="2">
    <location>
        <begin position="514"/>
        <end position="534"/>
    </location>
</feature>
<keyword evidence="2" id="KW-0472">Membrane</keyword>
<feature type="compositionally biased region" description="Gly residues" evidence="1">
    <location>
        <begin position="358"/>
        <end position="367"/>
    </location>
</feature>
<feature type="compositionally biased region" description="Polar residues" evidence="1">
    <location>
        <begin position="452"/>
        <end position="468"/>
    </location>
</feature>
<dbReference type="InterPro" id="IPR006477">
    <property type="entry name" value="Yir_bir_cir"/>
</dbReference>
<feature type="compositionally biased region" description="Low complexity" evidence="1">
    <location>
        <begin position="256"/>
        <end position="268"/>
    </location>
</feature>
<reference evidence="3 4" key="1">
    <citation type="submission" date="2013-02" db="EMBL/GenBank/DDBJ databases">
        <title>The Genome Sequence of Plasmodium vinckei vinckei.</title>
        <authorList>
            <consortium name="The Broad Institute Genome Sequencing Platform"/>
            <consortium name="The Broad Institute Genome Sequencing Center for Infectious Disease"/>
            <person name="Neafsey D."/>
            <person name="Cheeseman I."/>
            <person name="Volkman S."/>
            <person name="Adams J."/>
            <person name="Walker B."/>
            <person name="Young S.K."/>
            <person name="Zeng Q."/>
            <person name="Gargeya S."/>
            <person name="Fitzgerald M."/>
            <person name="Haas B."/>
            <person name="Abouelleil A."/>
            <person name="Alvarado L."/>
            <person name="Arachchi H.M."/>
            <person name="Berlin A.M."/>
            <person name="Chapman S.B."/>
            <person name="Dewar J."/>
            <person name="Goldberg J."/>
            <person name="Griggs A."/>
            <person name="Gujja S."/>
            <person name="Hansen M."/>
            <person name="Howarth C."/>
            <person name="Imamovic A."/>
            <person name="Larimer J."/>
            <person name="McCowan C."/>
            <person name="Murphy C."/>
            <person name="Neiman D."/>
            <person name="Pearson M."/>
            <person name="Priest M."/>
            <person name="Roberts A."/>
            <person name="Saif S."/>
            <person name="Shea T."/>
            <person name="Sisk P."/>
            <person name="Sykes S."/>
            <person name="Wortman J."/>
            <person name="Nusbaum C."/>
            <person name="Birren B."/>
        </authorList>
    </citation>
    <scope>NUCLEOTIDE SEQUENCE [LARGE SCALE GENOMIC DNA]</scope>
    <source>
        <strain evidence="4">vinckei</strain>
    </source>
</reference>
<feature type="compositionally biased region" description="Basic residues" evidence="1">
    <location>
        <begin position="197"/>
        <end position="207"/>
    </location>
</feature>
<gene>
    <name evidence="3" type="ORF">YYE_04983</name>
</gene>
<keyword evidence="2" id="KW-0812">Transmembrane</keyword>
<evidence type="ECO:0000256" key="2">
    <source>
        <dbReference type="SAM" id="Phobius"/>
    </source>
</evidence>
<evidence type="ECO:0000313" key="4">
    <source>
        <dbReference type="Proteomes" id="UP000030681"/>
    </source>
</evidence>
<accession>A0A081I909</accession>